<dbReference type="EMBL" id="MN740699">
    <property type="protein sequence ID" value="QHU08855.1"/>
    <property type="molecule type" value="Genomic_DNA"/>
</dbReference>
<dbReference type="AlphaFoldDB" id="A0A6C0JSW2"/>
<organism evidence="1">
    <name type="scientific">viral metagenome</name>
    <dbReference type="NCBI Taxonomy" id="1070528"/>
    <lineage>
        <taxon>unclassified sequences</taxon>
        <taxon>metagenomes</taxon>
        <taxon>organismal metagenomes</taxon>
    </lineage>
</organism>
<reference evidence="1" key="1">
    <citation type="journal article" date="2020" name="Nature">
        <title>Giant virus diversity and host interactions through global metagenomics.</title>
        <authorList>
            <person name="Schulz F."/>
            <person name="Roux S."/>
            <person name="Paez-Espino D."/>
            <person name="Jungbluth S."/>
            <person name="Walsh D.A."/>
            <person name="Denef V.J."/>
            <person name="McMahon K.D."/>
            <person name="Konstantinidis K.T."/>
            <person name="Eloe-Fadrosh E.A."/>
            <person name="Kyrpides N.C."/>
            <person name="Woyke T."/>
        </authorList>
    </citation>
    <scope>NUCLEOTIDE SEQUENCE</scope>
    <source>
        <strain evidence="1">GVMAG-S-1064190-84</strain>
    </source>
</reference>
<proteinExistence type="predicted"/>
<protein>
    <submittedName>
        <fullName evidence="1">Uncharacterized protein</fullName>
    </submittedName>
</protein>
<name>A0A6C0JSW2_9ZZZZ</name>
<accession>A0A6C0JSW2</accession>
<sequence>MKSIDYYYLISELRSYDDLEANWDGENADKPKKTSLNLCVNYLTKHKDILIDMPDSMLHADGTVSLFWNSIDGYYKEIHFLDDSNIPAILLDKINRIKYTITFDSNFNIVKYSQH</sequence>
<evidence type="ECO:0000313" key="1">
    <source>
        <dbReference type="EMBL" id="QHU08855.1"/>
    </source>
</evidence>